<dbReference type="InterPro" id="IPR029063">
    <property type="entry name" value="SAM-dependent_MTases_sf"/>
</dbReference>
<dbReference type="Gene3D" id="3.40.50.150">
    <property type="entry name" value="Vaccinia Virus protein VP39"/>
    <property type="match status" value="1"/>
</dbReference>
<organism evidence="1 2">
    <name type="scientific">Azospirillum formosense</name>
    <dbReference type="NCBI Taxonomy" id="861533"/>
    <lineage>
        <taxon>Bacteria</taxon>
        <taxon>Pseudomonadati</taxon>
        <taxon>Pseudomonadota</taxon>
        <taxon>Alphaproteobacteria</taxon>
        <taxon>Rhodospirillales</taxon>
        <taxon>Azospirillaceae</taxon>
        <taxon>Azospirillum</taxon>
    </lineage>
</organism>
<comment type="caution">
    <text evidence="1">The sequence shown here is derived from an EMBL/GenBank/DDBJ whole genome shotgun (WGS) entry which is preliminary data.</text>
</comment>
<dbReference type="EMBL" id="WHOR01000054">
    <property type="protein sequence ID" value="NUB19502.1"/>
    <property type="molecule type" value="Genomic_DNA"/>
</dbReference>
<keyword evidence="2" id="KW-1185">Reference proteome</keyword>
<name>A0ABX2KY89_9PROT</name>
<proteinExistence type="predicted"/>
<dbReference type="Proteomes" id="UP000639419">
    <property type="component" value="Unassembled WGS sequence"/>
</dbReference>
<evidence type="ECO:0000313" key="1">
    <source>
        <dbReference type="EMBL" id="NUB19502.1"/>
    </source>
</evidence>
<reference evidence="1 2" key="1">
    <citation type="submission" date="2019-10" db="EMBL/GenBank/DDBJ databases">
        <title>Genome sequence of Azospirillum formosense CC-Nfb-7.</title>
        <authorList>
            <person name="Ambrosini A."/>
            <person name="Sant'Anna F.H."/>
            <person name="Cassan F.D."/>
            <person name="Souza E.M."/>
            <person name="Passaglia L.M.P."/>
        </authorList>
    </citation>
    <scope>NUCLEOTIDE SEQUENCE [LARGE SCALE GENOMIC DNA]</scope>
    <source>
        <strain evidence="1 2">CC-NFb-7</strain>
    </source>
</reference>
<sequence length="277" mass="31835">MTSHSKPLSESDLERIIPPEIKNDEFYQLIETLARTEKLRYVLEIGSSAGGGSTEAFVKGLKDNPHNPLLFCIEISRPRFKQLADTYKEYDFVRCYNLSSVSVDEFPSTDTVANFYTKTPTSLNKYPLPLVLDWLRQDTQYVREAGVGSNAVEAIRTDYGIKHFDMVLIDGSEFTGMAELKKVYGATIILLDDTNAYKCYEVREYLLNDPAYELIADDQELRNGFSAFRLRRSVEHPLPIHFFTIVLNGEPFIRYHERVFAELPFDWHWHVVEGVAA</sequence>
<accession>A0ABX2KY89</accession>
<protein>
    <submittedName>
        <fullName evidence="1">Glycosyltransferase family 1 protein</fullName>
    </submittedName>
</protein>
<evidence type="ECO:0000313" key="2">
    <source>
        <dbReference type="Proteomes" id="UP000639419"/>
    </source>
</evidence>
<gene>
    <name evidence="1" type="ORF">GBZ26_09790</name>
</gene>
<feature type="non-terminal residue" evidence="1">
    <location>
        <position position="277"/>
    </location>
</feature>